<accession>A0A8J2T6Q5</accession>
<evidence type="ECO:0000256" key="2">
    <source>
        <dbReference type="ARBA" id="ARBA00004173"/>
    </source>
</evidence>
<name>A0A8J2T6Q5_ZYGB2</name>
<dbReference type="InterPro" id="IPR010487">
    <property type="entry name" value="NGRN/Rrg9"/>
</dbReference>
<dbReference type="EMBL" id="HG316457">
    <property type="protein sequence ID" value="CDF89298.1"/>
    <property type="molecule type" value="Genomic_DNA"/>
</dbReference>
<comment type="subcellular location">
    <subcellularLocation>
        <location evidence="2">Mitochondrion</location>
    </subcellularLocation>
</comment>
<evidence type="ECO:0000256" key="4">
    <source>
        <dbReference type="ARBA" id="ARBA00013566"/>
    </source>
</evidence>
<dbReference type="GO" id="GO:0005634">
    <property type="term" value="C:nucleus"/>
    <property type="evidence" value="ECO:0007669"/>
    <property type="project" value="TreeGrafter"/>
</dbReference>
<dbReference type="AlphaFoldDB" id="A0A8J2T6Q5"/>
<comment type="function">
    <text evidence="1">Required for respiratory activity and maintenance and expression of the mitochondrial genome.</text>
</comment>
<comment type="similarity">
    <text evidence="3">Belongs to the RRG9 family.</text>
</comment>
<protein>
    <recommendedName>
        <fullName evidence="4">Required for respiratory growth protein 9, mitochondrial</fullName>
    </recommendedName>
</protein>
<reference evidence="6" key="1">
    <citation type="journal article" date="2013" name="Genome Announc.">
        <title>Genome sequence of the food spoilage yeast Zygosaccharomyces bailii CLIB 213(T).</title>
        <authorList>
            <person name="Galeote V."/>
            <person name="Bigey F."/>
            <person name="Devillers H."/>
            <person name="Neuveglise C."/>
            <person name="Dequin S."/>
        </authorList>
    </citation>
    <scope>NUCLEOTIDE SEQUENCE [LARGE SCALE GENOMIC DNA]</scope>
    <source>
        <strain evidence="6">CLIB 213 / ATCC 58445 / CBS 680 / CCRC 21525 / NBRC 1098 / NCYC 1416 / NRRL Y-2227</strain>
    </source>
</reference>
<organism evidence="5 6">
    <name type="scientific">Zygosaccharomyces bailii (strain CLIB 213 / ATCC 58445 / CBS 680 / BCRC 21525 / NBRC 1098 / NCYC 1416 / NRRL Y-2227)</name>
    <dbReference type="NCBI Taxonomy" id="1333698"/>
    <lineage>
        <taxon>Eukaryota</taxon>
        <taxon>Fungi</taxon>
        <taxon>Dikarya</taxon>
        <taxon>Ascomycota</taxon>
        <taxon>Saccharomycotina</taxon>
        <taxon>Saccharomycetes</taxon>
        <taxon>Saccharomycetales</taxon>
        <taxon>Saccharomycetaceae</taxon>
        <taxon>Zygosaccharomyces</taxon>
    </lineage>
</organism>
<gene>
    <name evidence="5" type="ORF">BN860_00914g</name>
</gene>
<dbReference type="OrthoDB" id="5578174at2759"/>
<dbReference type="PANTHER" id="PTHR13475">
    <property type="entry name" value="NEUGRIN"/>
    <property type="match status" value="1"/>
</dbReference>
<dbReference type="GO" id="GO:0005739">
    <property type="term" value="C:mitochondrion"/>
    <property type="evidence" value="ECO:0007669"/>
    <property type="project" value="UniProtKB-SubCell"/>
</dbReference>
<evidence type="ECO:0000313" key="5">
    <source>
        <dbReference type="EMBL" id="CDF89298.1"/>
    </source>
</evidence>
<dbReference type="Proteomes" id="UP000019375">
    <property type="component" value="Unassembled WGS sequence"/>
</dbReference>
<dbReference type="PANTHER" id="PTHR13475:SF3">
    <property type="entry name" value="NEUGRIN"/>
    <property type="match status" value="1"/>
</dbReference>
<sequence length="207" mass="24338">MLPLHMLKRCFHLCHRGPIMSGQKPKTVKDVIRAVNSSSLIKKEENEVDKTKLPSWKIQQLALRKKFGGERWNPSKKLSREQMEGLRLIKIQFPHLTASDLGEQFKVSPEVVRRILKTKWQPNEKEMARIQERWQRRGDRIQQMYQTVQQEHEKPIPQPCQELVAIPKQISIDSSRGAPTFVVRRRKSFQKKKTGRNKLYLLQHGST</sequence>
<evidence type="ECO:0000256" key="1">
    <source>
        <dbReference type="ARBA" id="ARBA00003548"/>
    </source>
</evidence>
<proteinExistence type="inferred from homology"/>
<evidence type="ECO:0000256" key="3">
    <source>
        <dbReference type="ARBA" id="ARBA00010895"/>
    </source>
</evidence>
<dbReference type="Pfam" id="PF06413">
    <property type="entry name" value="Neugrin"/>
    <property type="match status" value="1"/>
</dbReference>
<evidence type="ECO:0000313" key="6">
    <source>
        <dbReference type="Proteomes" id="UP000019375"/>
    </source>
</evidence>
<keyword evidence="6" id="KW-1185">Reference proteome</keyword>